<organism evidence="2 3">
    <name type="scientific">Babesia microti (strain RI)</name>
    <dbReference type="NCBI Taxonomy" id="1133968"/>
    <lineage>
        <taxon>Eukaryota</taxon>
        <taxon>Sar</taxon>
        <taxon>Alveolata</taxon>
        <taxon>Apicomplexa</taxon>
        <taxon>Aconoidasida</taxon>
        <taxon>Piroplasmida</taxon>
        <taxon>Babesiidae</taxon>
        <taxon>Babesia</taxon>
    </lineage>
</organism>
<dbReference type="Proteomes" id="UP000002899">
    <property type="component" value="Chromosome IV"/>
</dbReference>
<reference evidence="2 3" key="2">
    <citation type="journal article" date="2013" name="PLoS ONE">
        <title>Whole genome mapping and re-organization of the nuclear and mitochondrial genomes of Babesia microti isolates.</title>
        <authorList>
            <person name="Cornillot E."/>
            <person name="Dassouli A."/>
            <person name="Garg A."/>
            <person name="Pachikara N."/>
            <person name="Randazzo S."/>
            <person name="Depoix D."/>
            <person name="Carcy B."/>
            <person name="Delbecq S."/>
            <person name="Frutos R."/>
            <person name="Silva J.C."/>
            <person name="Sutton R."/>
            <person name="Krause P.J."/>
            <person name="Mamoun C.B."/>
        </authorList>
    </citation>
    <scope>NUCLEOTIDE SEQUENCE [LARGE SCALE GENOMIC DNA]</scope>
    <source>
        <strain evidence="2 3">RI</strain>
    </source>
</reference>
<dbReference type="EMBL" id="LN871599">
    <property type="protein sequence ID" value="SIO73898.1"/>
    <property type="molecule type" value="Genomic_DNA"/>
</dbReference>
<keyword evidence="3" id="KW-1185">Reference proteome</keyword>
<name>A0A1N6LYE2_BABMR</name>
<evidence type="ECO:0000256" key="1">
    <source>
        <dbReference type="SAM" id="MobiDB-lite"/>
    </source>
</evidence>
<dbReference type="GeneID" id="33043797"/>
<sequence>MSKVSSLTAQSLGQLDQPSKSGIMDPKFSNCNDSTVKERLKVGILSSDHKYGLGRGLYAAKLLLHLLLIRNAHRKRLYDYITPGIMGNNDILDDLLLTDDMEITGIYIIGDQEYNYATDNENELIGCKIQVKRLYVRNPLLLEQIDNESLEAGSYCRNLEAIYLIKNIPVDLVLVANCLEDVALGSLCHSMLGLGGGSIIRNQYLQPLISNDVTSCGYRKVLFIGRPFRDLTAKEIYLLARHENLVSNVAYNSSIRYLYQMEFLLDIGEKHPNSLKNIAKLTAGSNINCTMVNVCAICKFVSNRDNGDICSACLEISNISEKAKSYLHSLI</sequence>
<protein>
    <submittedName>
        <fullName evidence="2">Uncharacterized protein</fullName>
    </submittedName>
</protein>
<dbReference type="InterPro" id="IPR014729">
    <property type="entry name" value="Rossmann-like_a/b/a_fold"/>
</dbReference>
<reference evidence="2 3" key="3">
    <citation type="journal article" date="2016" name="Sci. Rep.">
        <title>Genome-wide diversity and gene expression profiling of Babesia microti isolates identify polymorphic genes that mediate host-pathogen interactions.</title>
        <authorList>
            <person name="Silva J.C."/>
            <person name="Cornillot E."/>
            <person name="McCracken C."/>
            <person name="Usmani-Brown S."/>
            <person name="Dwivedi A."/>
            <person name="Ifeonu O.O."/>
            <person name="Crabtree J."/>
            <person name="Gotia H.T."/>
            <person name="Virji A.Z."/>
            <person name="Reynes C."/>
            <person name="Colinge J."/>
            <person name="Kumar V."/>
            <person name="Lawres L."/>
            <person name="Pazzi J.E."/>
            <person name="Pablo J.V."/>
            <person name="Hung C."/>
            <person name="Brancato J."/>
            <person name="Kumari P."/>
            <person name="Orvis J."/>
            <person name="Tretina K."/>
            <person name="Chibucos M."/>
            <person name="Ott S."/>
            <person name="Sadzewicz L."/>
            <person name="Sengamalay N."/>
            <person name="Shetty A.C."/>
            <person name="Su Q."/>
            <person name="Tallon L."/>
            <person name="Fraser C.M."/>
            <person name="Frutos R."/>
            <person name="Molina D.M."/>
            <person name="Krause P.J."/>
            <person name="Ben Mamoun C."/>
        </authorList>
    </citation>
    <scope>NUCLEOTIDE SEQUENCE [LARGE SCALE GENOMIC DNA]</scope>
    <source>
        <strain evidence="2 3">RI</strain>
    </source>
</reference>
<gene>
    <name evidence="2" type="ORF">BmR1_04g09496</name>
</gene>
<dbReference type="VEuPathDB" id="PiroplasmaDB:BmR1_04g09496"/>
<proteinExistence type="predicted"/>
<dbReference type="Gene3D" id="3.40.50.620">
    <property type="entry name" value="HUPs"/>
    <property type="match status" value="1"/>
</dbReference>
<feature type="compositionally biased region" description="Polar residues" evidence="1">
    <location>
        <begin position="1"/>
        <end position="20"/>
    </location>
</feature>
<dbReference type="RefSeq" id="XP_021337948.1">
    <property type="nucleotide sequence ID" value="XM_021482792.1"/>
</dbReference>
<evidence type="ECO:0000313" key="3">
    <source>
        <dbReference type="Proteomes" id="UP000002899"/>
    </source>
</evidence>
<reference evidence="2 3" key="1">
    <citation type="journal article" date="2012" name="Nucleic Acids Res.">
        <title>Sequencing of the smallest Apicomplexan genome from the human pathogen Babesia microti.</title>
        <authorList>
            <person name="Cornillot E."/>
            <person name="Hadj-Kaddour K."/>
            <person name="Dassouli A."/>
            <person name="Noel B."/>
            <person name="Ranwez V."/>
            <person name="Vacherie B."/>
            <person name="Augagneur Y."/>
            <person name="Bres V."/>
            <person name="Duclos A."/>
            <person name="Randazzo S."/>
            <person name="Carcy B."/>
            <person name="Debierre-Grockiego F."/>
            <person name="Delbecq S."/>
            <person name="Moubri-Menage K."/>
            <person name="Shams-Eldin H."/>
            <person name="Usmani-Brown S."/>
            <person name="Bringaud F."/>
            <person name="Wincker P."/>
            <person name="Vivares C.P."/>
            <person name="Schwarz R.T."/>
            <person name="Schetters T.P."/>
            <person name="Krause P.J."/>
            <person name="Gorenflot A."/>
            <person name="Berry V."/>
            <person name="Barbe V."/>
            <person name="Ben Mamoun C."/>
        </authorList>
    </citation>
    <scope>NUCLEOTIDE SEQUENCE [LARGE SCALE GENOMIC DNA]</scope>
    <source>
        <strain evidence="2 3">RI</strain>
    </source>
</reference>
<accession>A0A1N6LYE2</accession>
<dbReference type="KEGG" id="bmic:BmR1_04g09496"/>
<dbReference type="AlphaFoldDB" id="A0A1N6LYE2"/>
<feature type="region of interest" description="Disordered" evidence="1">
    <location>
        <begin position="1"/>
        <end position="28"/>
    </location>
</feature>
<evidence type="ECO:0000313" key="2">
    <source>
        <dbReference type="EMBL" id="SIO73898.1"/>
    </source>
</evidence>